<keyword evidence="6" id="KW-0143">Chaperone</keyword>
<proteinExistence type="inferred from homology"/>
<comment type="similarity">
    <text evidence="3 10">Belongs to the FKBP-type PPIase family.</text>
</comment>
<evidence type="ECO:0000256" key="7">
    <source>
        <dbReference type="ARBA" id="ARBA00023235"/>
    </source>
</evidence>
<evidence type="ECO:0000256" key="5">
    <source>
        <dbReference type="ARBA" id="ARBA00023110"/>
    </source>
</evidence>
<dbReference type="InterPro" id="IPR046357">
    <property type="entry name" value="PPIase_dom_sf"/>
</dbReference>
<dbReference type="OrthoDB" id="9808891at2"/>
<evidence type="ECO:0000256" key="1">
    <source>
        <dbReference type="ARBA" id="ARBA00000971"/>
    </source>
</evidence>
<comment type="subcellular location">
    <subcellularLocation>
        <location evidence="2">Cytoplasm</location>
    </subcellularLocation>
</comment>
<evidence type="ECO:0000313" key="12">
    <source>
        <dbReference type="EMBL" id="TCK09584.1"/>
    </source>
</evidence>
<dbReference type="EMBL" id="SMFU01000007">
    <property type="protein sequence ID" value="TCK09584.1"/>
    <property type="molecule type" value="Genomic_DNA"/>
</dbReference>
<feature type="domain" description="PPIase FKBP-type" evidence="11">
    <location>
        <begin position="6"/>
        <end position="70"/>
    </location>
</feature>
<comment type="catalytic activity">
    <reaction evidence="1 9 10">
        <text>[protein]-peptidylproline (omega=180) = [protein]-peptidylproline (omega=0)</text>
        <dbReference type="Rhea" id="RHEA:16237"/>
        <dbReference type="Rhea" id="RHEA-COMP:10747"/>
        <dbReference type="Rhea" id="RHEA-COMP:10748"/>
        <dbReference type="ChEBI" id="CHEBI:83833"/>
        <dbReference type="ChEBI" id="CHEBI:83834"/>
        <dbReference type="EC" id="5.2.1.8"/>
    </reaction>
</comment>
<name>A0A4R1GLY9_9GAMM</name>
<dbReference type="GO" id="GO:0042026">
    <property type="term" value="P:protein refolding"/>
    <property type="evidence" value="ECO:0007669"/>
    <property type="project" value="UniProtKB-ARBA"/>
</dbReference>
<dbReference type="AlphaFoldDB" id="A0A4R1GLY9"/>
<dbReference type="Gene3D" id="3.10.50.40">
    <property type="match status" value="1"/>
</dbReference>
<keyword evidence="5 9" id="KW-0697">Rotamase</keyword>
<evidence type="ECO:0000256" key="3">
    <source>
        <dbReference type="ARBA" id="ARBA00006577"/>
    </source>
</evidence>
<reference evidence="12 13" key="1">
    <citation type="submission" date="2019-03" db="EMBL/GenBank/DDBJ databases">
        <title>Genomic Encyclopedia of Archaeal and Bacterial Type Strains, Phase II (KMG-II): from individual species to whole genera.</title>
        <authorList>
            <person name="Goeker M."/>
        </authorList>
    </citation>
    <scope>NUCLEOTIDE SEQUENCE [LARGE SCALE GENOMIC DNA]</scope>
    <source>
        <strain evidence="12 13">DSM 27697</strain>
    </source>
</reference>
<accession>A0A4R1GLY9</accession>
<keyword evidence="13" id="KW-1185">Reference proteome</keyword>
<protein>
    <recommendedName>
        <fullName evidence="10">Peptidyl-prolyl cis-trans isomerase</fullName>
        <ecNumber evidence="10">5.2.1.8</ecNumber>
    </recommendedName>
</protein>
<evidence type="ECO:0000256" key="2">
    <source>
        <dbReference type="ARBA" id="ARBA00004496"/>
    </source>
</evidence>
<keyword evidence="4" id="KW-0963">Cytoplasm</keyword>
<evidence type="ECO:0000256" key="10">
    <source>
        <dbReference type="RuleBase" id="RU003915"/>
    </source>
</evidence>
<evidence type="ECO:0000313" key="13">
    <source>
        <dbReference type="Proteomes" id="UP000294546"/>
    </source>
</evidence>
<comment type="function">
    <text evidence="8">Also involved in hydrogenase metallocenter assembly, probably by participating in the nickel insertion step. This function in hydrogenase biosynthesis requires chaperone activity and the presence of the metal-binding domain, but not PPIase activity.</text>
</comment>
<evidence type="ECO:0000256" key="6">
    <source>
        <dbReference type="ARBA" id="ARBA00023186"/>
    </source>
</evidence>
<organism evidence="12 13">
    <name type="scientific">Marinobacterium mangrovicola</name>
    <dbReference type="NCBI Taxonomy" id="1476959"/>
    <lineage>
        <taxon>Bacteria</taxon>
        <taxon>Pseudomonadati</taxon>
        <taxon>Pseudomonadota</taxon>
        <taxon>Gammaproteobacteria</taxon>
        <taxon>Oceanospirillales</taxon>
        <taxon>Oceanospirillaceae</taxon>
        <taxon>Marinobacterium</taxon>
    </lineage>
</organism>
<dbReference type="PROSITE" id="PS50059">
    <property type="entry name" value="FKBP_PPIASE"/>
    <property type="match status" value="1"/>
</dbReference>
<evidence type="ECO:0000259" key="11">
    <source>
        <dbReference type="PROSITE" id="PS50059"/>
    </source>
</evidence>
<dbReference type="RefSeq" id="WP_132290127.1">
    <property type="nucleotide sequence ID" value="NZ_SMFU01000007.1"/>
</dbReference>
<dbReference type="SUPFAM" id="SSF54534">
    <property type="entry name" value="FKBP-like"/>
    <property type="match status" value="1"/>
</dbReference>
<dbReference type="PANTHER" id="PTHR47861">
    <property type="entry name" value="FKBP-TYPE PEPTIDYL-PROLYL CIS-TRANS ISOMERASE SLYD"/>
    <property type="match status" value="1"/>
</dbReference>
<dbReference type="GO" id="GO:0003755">
    <property type="term" value="F:peptidyl-prolyl cis-trans isomerase activity"/>
    <property type="evidence" value="ECO:0007669"/>
    <property type="project" value="UniProtKB-UniRule"/>
</dbReference>
<keyword evidence="7 9" id="KW-0413">Isomerase</keyword>
<dbReference type="Proteomes" id="UP000294546">
    <property type="component" value="Unassembled WGS sequence"/>
</dbReference>
<dbReference type="EC" id="5.2.1.8" evidence="10"/>
<dbReference type="GO" id="GO:0005737">
    <property type="term" value="C:cytoplasm"/>
    <property type="evidence" value="ECO:0007669"/>
    <property type="project" value="UniProtKB-SubCell"/>
</dbReference>
<evidence type="ECO:0000256" key="4">
    <source>
        <dbReference type="ARBA" id="ARBA00022490"/>
    </source>
</evidence>
<dbReference type="Pfam" id="PF00254">
    <property type="entry name" value="FKBP_C"/>
    <property type="match status" value="1"/>
</dbReference>
<gene>
    <name evidence="12" type="ORF">CLV83_1694</name>
</gene>
<dbReference type="InterPro" id="IPR001179">
    <property type="entry name" value="PPIase_FKBP_dom"/>
</dbReference>
<sequence length="160" mass="17134">MQIAANAVVSIHYTLTNAAGDKLDSSEGQEPLAYLHGASNIIPGLENALVGKAVGDKLSVTVEPEEGYGEVREELVQEVDRSNFEGIDVVEPGMQFMAQTPWGQQPVTVVKVEGDNVTLDGNHPLAGQTLSFDVEVVEVREATEEELSHGHVHGEGGHEH</sequence>
<evidence type="ECO:0000256" key="8">
    <source>
        <dbReference type="ARBA" id="ARBA00037071"/>
    </source>
</evidence>
<dbReference type="PANTHER" id="PTHR47861:SF3">
    <property type="entry name" value="FKBP-TYPE PEPTIDYL-PROLYL CIS-TRANS ISOMERASE SLYD"/>
    <property type="match status" value="1"/>
</dbReference>
<comment type="caution">
    <text evidence="12">The sequence shown here is derived from an EMBL/GenBank/DDBJ whole genome shotgun (WGS) entry which is preliminary data.</text>
</comment>
<evidence type="ECO:0000256" key="9">
    <source>
        <dbReference type="PROSITE-ProRule" id="PRU00277"/>
    </source>
</evidence>